<dbReference type="FunFam" id="1.10.8.100:FF:000001">
    <property type="entry name" value="Ribosomal RNA small subunit methyltransferase A"/>
    <property type="match status" value="1"/>
</dbReference>
<evidence type="ECO:0000256" key="3">
    <source>
        <dbReference type="ARBA" id="ARBA00022603"/>
    </source>
</evidence>
<dbReference type="HAMAP" id="MF_00607">
    <property type="entry name" value="16SrRNA_methyltr_A"/>
    <property type="match status" value="1"/>
</dbReference>
<dbReference type="Proteomes" id="UP000011541">
    <property type="component" value="Chromosome"/>
</dbReference>
<keyword evidence="2 7" id="KW-0698">rRNA processing</keyword>
<feature type="binding site" evidence="7 8">
    <location>
        <position position="61"/>
    </location>
    <ligand>
        <name>S-adenosyl-L-methionine</name>
        <dbReference type="ChEBI" id="CHEBI:59789"/>
    </ligand>
</feature>
<feature type="binding site" evidence="7 8">
    <location>
        <position position="85"/>
    </location>
    <ligand>
        <name>S-adenosyl-L-methionine</name>
        <dbReference type="ChEBI" id="CHEBI:59789"/>
    </ligand>
</feature>
<dbReference type="InterPro" id="IPR020596">
    <property type="entry name" value="rRNA_Ade_Mease_Trfase_CS"/>
</dbReference>
<dbReference type="SMART" id="SM00650">
    <property type="entry name" value="rADc"/>
    <property type="match status" value="1"/>
</dbReference>
<sequence>MMIFKSRKRFGQNFLVDASIIEKIMIAINPKSNDSIIEIGPGLSALTSPLLNKLDRLIAIEIDKDLAQILRNRHSSEKLILIENDAIVQDFSLFGSNIRIVGNLPYNISTPLLFHLMSVADIVIDQHFMLQKEVVDRMVATPSSRNYGRLSVMLQERYKIEKLFDVSPESFNPKPKVFSSIVRLIPLSGNRNRPNNYSFFKKVVSAAFSKRRKTLRNSLKELSSNINWSKIMISSEDRAEDISVDQFIRLSDHLENDLIV</sequence>
<evidence type="ECO:0000256" key="6">
    <source>
        <dbReference type="ARBA" id="ARBA00022884"/>
    </source>
</evidence>
<dbReference type="PROSITE" id="PS01131">
    <property type="entry name" value="RRNA_A_DIMETH"/>
    <property type="match status" value="1"/>
</dbReference>
<dbReference type="eggNOG" id="COG0030">
    <property type="taxonomic scope" value="Bacteria"/>
</dbReference>
<dbReference type="Pfam" id="PF00398">
    <property type="entry name" value="RrnaAD"/>
    <property type="match status" value="1"/>
</dbReference>
<feature type="binding site" evidence="7 8">
    <location>
        <position position="103"/>
    </location>
    <ligand>
        <name>S-adenosyl-L-methionine</name>
        <dbReference type="ChEBI" id="CHEBI:59789"/>
    </ligand>
</feature>
<dbReference type="Gene3D" id="1.10.8.100">
    <property type="entry name" value="Ribosomal RNA adenine dimethylase-like, domain 2"/>
    <property type="match status" value="1"/>
</dbReference>
<dbReference type="InterPro" id="IPR029063">
    <property type="entry name" value="SAM-dependent_MTases_sf"/>
</dbReference>
<comment type="function">
    <text evidence="7">Specifically dimethylates two adjacent adenosines (A1518 and A1519) in the loop of a conserved hairpin near the 3'-end of 16S rRNA in the 30S particle. May play a critical role in biogenesis of 30S subunits.</text>
</comment>
<keyword evidence="4 7" id="KW-0808">Transferase</keyword>
<dbReference type="SUPFAM" id="SSF53335">
    <property type="entry name" value="S-adenosyl-L-methionine-dependent methyltransferases"/>
    <property type="match status" value="1"/>
</dbReference>
<evidence type="ECO:0000256" key="4">
    <source>
        <dbReference type="ARBA" id="ARBA00022679"/>
    </source>
</evidence>
<dbReference type="STRING" id="1208920.CONE_0324"/>
<dbReference type="GO" id="GO:0005829">
    <property type="term" value="C:cytosol"/>
    <property type="evidence" value="ECO:0007669"/>
    <property type="project" value="TreeGrafter"/>
</dbReference>
<reference evidence="10 11" key="1">
    <citation type="journal article" date="2013" name="Genome Biol. Evol.">
        <title>Genome evolution and phylogenomic analysis of candidatus kinetoplastibacterium, the betaproteobacterial endosymbionts of strigomonas and angomonas.</title>
        <authorList>
            <person name="Alves J.M."/>
            <person name="Serrano M.G."/>
            <person name="Maia da Silva F."/>
            <person name="Voegtly L.J."/>
            <person name="Matveyev A.V."/>
            <person name="Teixeira M.M."/>
            <person name="Camargo E.P."/>
            <person name="Buck G.A."/>
        </authorList>
    </citation>
    <scope>NUCLEOTIDE SEQUENCE [LARGE SCALE GENOMIC DNA]</scope>
    <source>
        <strain evidence="10 11">TCC290E</strain>
    </source>
</reference>
<dbReference type="Gene3D" id="3.40.50.150">
    <property type="entry name" value="Vaccinia Virus protein VP39"/>
    <property type="match status" value="1"/>
</dbReference>
<dbReference type="PANTHER" id="PTHR11727">
    <property type="entry name" value="DIMETHYLADENOSINE TRANSFERASE"/>
    <property type="match status" value="1"/>
</dbReference>
<evidence type="ECO:0000313" key="10">
    <source>
        <dbReference type="EMBL" id="AGF48133.1"/>
    </source>
</evidence>
<dbReference type="KEGG" id="kon:CONE_0324"/>
<comment type="subcellular location">
    <subcellularLocation>
        <location evidence="7">Cytoplasm</location>
    </subcellularLocation>
</comment>
<evidence type="ECO:0000256" key="8">
    <source>
        <dbReference type="PROSITE-ProRule" id="PRU01026"/>
    </source>
</evidence>
<protein>
    <recommendedName>
        <fullName evidence="7">Ribosomal RNA small subunit methyltransferase A</fullName>
        <ecNumber evidence="7">2.1.1.182</ecNumber>
    </recommendedName>
    <alternativeName>
        <fullName evidence="7">16S rRNA (adenine(1518)-N(6)/adenine(1519)-N(6))-dimethyltransferase</fullName>
    </alternativeName>
    <alternativeName>
        <fullName evidence="7">16S rRNA dimethyladenosine transferase</fullName>
    </alternativeName>
    <alternativeName>
        <fullName evidence="7">16S rRNA dimethylase</fullName>
    </alternativeName>
    <alternativeName>
        <fullName evidence="7">S-adenosylmethionine-6-N', N'-adenosyl(rRNA) dimethyltransferase</fullName>
    </alternativeName>
</protein>
<keyword evidence="6 7" id="KW-0694">RNA-binding</keyword>
<evidence type="ECO:0000259" key="9">
    <source>
        <dbReference type="SMART" id="SM00650"/>
    </source>
</evidence>
<dbReference type="HOGENOM" id="CLU_041220_0_1_4"/>
<dbReference type="RefSeq" id="WP_015396821.1">
    <property type="nucleotide sequence ID" value="NC_020299.1"/>
</dbReference>
<feature type="binding site" evidence="7 8">
    <location>
        <position position="13"/>
    </location>
    <ligand>
        <name>S-adenosyl-L-methionine</name>
        <dbReference type="ChEBI" id="CHEBI:59789"/>
    </ligand>
</feature>
<gene>
    <name evidence="7" type="primary">rsmA</name>
    <name evidence="7" type="synonym">ksgA</name>
    <name evidence="10" type="ORF">CONE_0324</name>
</gene>
<dbReference type="PROSITE" id="PS51689">
    <property type="entry name" value="SAM_RNA_A_N6_MT"/>
    <property type="match status" value="1"/>
</dbReference>
<dbReference type="InterPro" id="IPR023165">
    <property type="entry name" value="rRNA_Ade_diMease-like_C"/>
</dbReference>
<feature type="binding site" evidence="7 8">
    <location>
        <position position="40"/>
    </location>
    <ligand>
        <name>S-adenosyl-L-methionine</name>
        <dbReference type="ChEBI" id="CHEBI:59789"/>
    </ligand>
</feature>
<dbReference type="GO" id="GO:0052908">
    <property type="term" value="F:16S rRNA (adenine(1518)-N(6)/adenine(1519)-N(6))-dimethyltransferase activity"/>
    <property type="evidence" value="ECO:0007669"/>
    <property type="project" value="UniProtKB-EC"/>
</dbReference>
<dbReference type="InterPro" id="IPR011530">
    <property type="entry name" value="rRNA_adenine_dimethylase"/>
</dbReference>
<keyword evidence="11" id="KW-1185">Reference proteome</keyword>
<evidence type="ECO:0000256" key="2">
    <source>
        <dbReference type="ARBA" id="ARBA00022552"/>
    </source>
</evidence>
<keyword evidence="5 7" id="KW-0949">S-adenosyl-L-methionine</keyword>
<name>M1L6A1_9PROT</name>
<feature type="binding site" evidence="7 8">
    <location>
        <position position="15"/>
    </location>
    <ligand>
        <name>S-adenosyl-L-methionine</name>
        <dbReference type="ChEBI" id="CHEBI:59789"/>
    </ligand>
</feature>
<proteinExistence type="inferred from homology"/>
<evidence type="ECO:0000313" key="11">
    <source>
        <dbReference type="Proteomes" id="UP000011541"/>
    </source>
</evidence>
<comment type="similarity">
    <text evidence="7">Belongs to the class I-like SAM-binding methyltransferase superfamily. rRNA adenine N(6)-methyltransferase family. RsmA subfamily.</text>
</comment>
<dbReference type="PANTHER" id="PTHR11727:SF7">
    <property type="entry name" value="DIMETHYLADENOSINE TRANSFERASE-RELATED"/>
    <property type="match status" value="1"/>
</dbReference>
<dbReference type="InterPro" id="IPR020598">
    <property type="entry name" value="rRNA_Ade_methylase_Trfase_N"/>
</dbReference>
<dbReference type="EC" id="2.1.1.182" evidence="7"/>
<dbReference type="GO" id="GO:0003723">
    <property type="term" value="F:RNA binding"/>
    <property type="evidence" value="ECO:0007669"/>
    <property type="project" value="UniProtKB-UniRule"/>
</dbReference>
<dbReference type="EMBL" id="CP003805">
    <property type="protein sequence ID" value="AGF48133.1"/>
    <property type="molecule type" value="Genomic_DNA"/>
</dbReference>
<dbReference type="AlphaFoldDB" id="M1L6A1"/>
<dbReference type="NCBIfam" id="TIGR00755">
    <property type="entry name" value="ksgA"/>
    <property type="match status" value="1"/>
</dbReference>
<dbReference type="InterPro" id="IPR001737">
    <property type="entry name" value="KsgA/Erm"/>
</dbReference>
<accession>M1L6A1</accession>
<keyword evidence="1 7" id="KW-0963">Cytoplasm</keyword>
<evidence type="ECO:0000256" key="1">
    <source>
        <dbReference type="ARBA" id="ARBA00022490"/>
    </source>
</evidence>
<feature type="domain" description="Ribosomal RNA adenine methylase transferase N-terminal" evidence="9">
    <location>
        <begin position="20"/>
        <end position="188"/>
    </location>
</feature>
<comment type="catalytic activity">
    <reaction evidence="7">
        <text>adenosine(1518)/adenosine(1519) in 16S rRNA + 4 S-adenosyl-L-methionine = N(6)-dimethyladenosine(1518)/N(6)-dimethyladenosine(1519) in 16S rRNA + 4 S-adenosyl-L-homocysteine + 4 H(+)</text>
        <dbReference type="Rhea" id="RHEA:19609"/>
        <dbReference type="Rhea" id="RHEA-COMP:10232"/>
        <dbReference type="Rhea" id="RHEA-COMP:10233"/>
        <dbReference type="ChEBI" id="CHEBI:15378"/>
        <dbReference type="ChEBI" id="CHEBI:57856"/>
        <dbReference type="ChEBI" id="CHEBI:59789"/>
        <dbReference type="ChEBI" id="CHEBI:74411"/>
        <dbReference type="ChEBI" id="CHEBI:74493"/>
        <dbReference type="EC" id="2.1.1.182"/>
    </reaction>
</comment>
<keyword evidence="3 7" id="KW-0489">Methyltransferase</keyword>
<evidence type="ECO:0000256" key="5">
    <source>
        <dbReference type="ARBA" id="ARBA00022691"/>
    </source>
</evidence>
<organism evidence="10 11">
    <name type="scientific">Candidatus Kinetoplastidibacterium stringomonadis TCC290E</name>
    <dbReference type="NCBI Taxonomy" id="1208920"/>
    <lineage>
        <taxon>Bacteria</taxon>
        <taxon>Pseudomonadati</taxon>
        <taxon>Pseudomonadota</taxon>
        <taxon>Betaproteobacteria</taxon>
        <taxon>Candidatus Kinetoplastidibacterium</taxon>
    </lineage>
</organism>
<dbReference type="PATRIC" id="fig|1208920.3.peg.104"/>
<evidence type="ECO:0000256" key="7">
    <source>
        <dbReference type="HAMAP-Rule" id="MF_00607"/>
    </source>
</evidence>